<name>A0A7L6N677_9MOLU</name>
<evidence type="ECO:0000313" key="7">
    <source>
        <dbReference type="Proteomes" id="UP000512167"/>
    </source>
</evidence>
<protein>
    <submittedName>
        <fullName evidence="6">Electron transporter RnfB</fullName>
    </submittedName>
</protein>
<dbReference type="KEGG" id="tbk:HF295_08635"/>
<dbReference type="InterPro" id="IPR007202">
    <property type="entry name" value="4Fe-4S_dom"/>
</dbReference>
<evidence type="ECO:0000256" key="3">
    <source>
        <dbReference type="ARBA" id="ARBA00023004"/>
    </source>
</evidence>
<evidence type="ECO:0000256" key="2">
    <source>
        <dbReference type="ARBA" id="ARBA00022723"/>
    </source>
</evidence>
<keyword evidence="2" id="KW-0479">Metal-binding</keyword>
<keyword evidence="4" id="KW-0411">Iron-sulfur</keyword>
<evidence type="ECO:0000256" key="4">
    <source>
        <dbReference type="ARBA" id="ARBA00023014"/>
    </source>
</evidence>
<feature type="domain" description="4Fe-4S" evidence="5">
    <location>
        <begin position="31"/>
        <end position="90"/>
    </location>
</feature>
<keyword evidence="1" id="KW-0004">4Fe-4S</keyword>
<dbReference type="Proteomes" id="UP000512167">
    <property type="component" value="Chromosome"/>
</dbReference>
<dbReference type="EMBL" id="CP051151">
    <property type="protein sequence ID" value="QLY41002.1"/>
    <property type="molecule type" value="Genomic_DNA"/>
</dbReference>
<organism evidence="6 7">
    <name type="scientific">Hujiaoplasma nucleasis</name>
    <dbReference type="NCBI Taxonomy" id="2725268"/>
    <lineage>
        <taxon>Bacteria</taxon>
        <taxon>Bacillati</taxon>
        <taxon>Mycoplasmatota</taxon>
        <taxon>Mollicutes</taxon>
        <taxon>Candidatus Izemoplasmatales</taxon>
        <taxon>Hujiaoplasmataceae</taxon>
        <taxon>Hujiaoplasma</taxon>
    </lineage>
</organism>
<dbReference type="GO" id="GO:0051539">
    <property type="term" value="F:4 iron, 4 sulfur cluster binding"/>
    <property type="evidence" value="ECO:0007669"/>
    <property type="project" value="UniProtKB-KW"/>
</dbReference>
<proteinExistence type="predicted"/>
<dbReference type="InterPro" id="IPR050395">
    <property type="entry name" value="4Fe4S_Ferredoxin_RnfB"/>
</dbReference>
<gene>
    <name evidence="6" type="ORF">HF295_08635</name>
</gene>
<dbReference type="PANTHER" id="PTHR43560">
    <property type="entry name" value="ION-TRANSLOCATING OXIDOREDUCTASE COMPLEX SUBUNIT B"/>
    <property type="match status" value="1"/>
</dbReference>
<dbReference type="PANTHER" id="PTHR43560:SF1">
    <property type="entry name" value="ION-TRANSLOCATING OXIDOREDUCTASE COMPLEX SUBUNIT B"/>
    <property type="match status" value="1"/>
</dbReference>
<reference evidence="6 7" key="1">
    <citation type="submission" date="2020-04" db="EMBL/GenBank/DDBJ databases">
        <authorList>
            <person name="Zheng R.K."/>
            <person name="Sun C.M."/>
        </authorList>
    </citation>
    <scope>NUCLEOTIDE SEQUENCE [LARGE SCALE GENOMIC DNA]</scope>
    <source>
        <strain evidence="7">zrk29</strain>
    </source>
</reference>
<dbReference type="PROSITE" id="PS51656">
    <property type="entry name" value="4FE4S"/>
    <property type="match status" value="1"/>
</dbReference>
<evidence type="ECO:0000256" key="1">
    <source>
        <dbReference type="ARBA" id="ARBA00022485"/>
    </source>
</evidence>
<keyword evidence="3" id="KW-0408">Iron</keyword>
<accession>A0A7L6N677</accession>
<keyword evidence="7" id="KW-1185">Reference proteome</keyword>
<dbReference type="Gene3D" id="1.10.15.40">
    <property type="entry name" value="Electron transport complex subunit B, putative Fe-S cluster"/>
    <property type="match status" value="1"/>
</dbReference>
<evidence type="ECO:0000259" key="5">
    <source>
        <dbReference type="PROSITE" id="PS51656"/>
    </source>
</evidence>
<dbReference type="AlphaFoldDB" id="A0A7L6N677"/>
<dbReference type="Pfam" id="PF04060">
    <property type="entry name" value="FeS"/>
    <property type="match status" value="1"/>
</dbReference>
<sequence>MDILVPAAILAGLGFILGLLINVVSKVFYVEEDPAIDEVVELLPRYNCGACGHPGCKEMAISLLNKESDVMACKPIKKDAAEDLKKYLKEHFANK</sequence>
<evidence type="ECO:0000313" key="6">
    <source>
        <dbReference type="EMBL" id="QLY41002.1"/>
    </source>
</evidence>
<dbReference type="GO" id="GO:0046872">
    <property type="term" value="F:metal ion binding"/>
    <property type="evidence" value="ECO:0007669"/>
    <property type="project" value="UniProtKB-KW"/>
</dbReference>